<organism evidence="1">
    <name type="scientific">viral metagenome</name>
    <dbReference type="NCBI Taxonomy" id="1070528"/>
    <lineage>
        <taxon>unclassified sequences</taxon>
        <taxon>metagenomes</taxon>
        <taxon>organismal metagenomes</taxon>
    </lineage>
</organism>
<proteinExistence type="predicted"/>
<accession>A0A6C0EH10</accession>
<protein>
    <submittedName>
        <fullName evidence="1">Uncharacterized protein</fullName>
    </submittedName>
</protein>
<sequence length="334" mass="40232">MSLQKLQQELYDILKSNKSSIDTIKTIETLIKDGADIHKPLTKKGEYAFHAIVKRVFKYNNIDIETICDYLLQHNCDINAFNYDKETPLYYLCKSHSKNYIEKHRIIEYLLESGTIIDYSERFGKKELLHLLNDATLQGHNVCADRFDDELDTFLIEYSYIIDYCLYSSTISFKYILRNRIIDIKHLLLKYAEHKIFENVEEEYFYDNDDFDYKTTYWYLVNEEHSQLEFKRDTLLKVYDEKRNDIILKYIEDSLNYWSPSRHYIHPTCVRNAVWCILLIKQKINQVESHPLFLPPEMWFHICSFFTREMWIIITNKTIPIQKFTRIPNLPCIL</sequence>
<dbReference type="InterPro" id="IPR036770">
    <property type="entry name" value="Ankyrin_rpt-contain_sf"/>
</dbReference>
<dbReference type="SUPFAM" id="SSF48403">
    <property type="entry name" value="Ankyrin repeat"/>
    <property type="match status" value="1"/>
</dbReference>
<dbReference type="Pfam" id="PF12796">
    <property type="entry name" value="Ank_2"/>
    <property type="match status" value="1"/>
</dbReference>
<dbReference type="Gene3D" id="1.25.40.20">
    <property type="entry name" value="Ankyrin repeat-containing domain"/>
    <property type="match status" value="1"/>
</dbReference>
<name>A0A6C0EH10_9ZZZZ</name>
<dbReference type="EMBL" id="MN738844">
    <property type="protein sequence ID" value="QHT27881.1"/>
    <property type="molecule type" value="Genomic_DNA"/>
</dbReference>
<dbReference type="InterPro" id="IPR002110">
    <property type="entry name" value="Ankyrin_rpt"/>
</dbReference>
<evidence type="ECO:0000313" key="1">
    <source>
        <dbReference type="EMBL" id="QHT27881.1"/>
    </source>
</evidence>
<reference evidence="1" key="1">
    <citation type="journal article" date="2020" name="Nature">
        <title>Giant virus diversity and host interactions through global metagenomics.</title>
        <authorList>
            <person name="Schulz F."/>
            <person name="Roux S."/>
            <person name="Paez-Espino D."/>
            <person name="Jungbluth S."/>
            <person name="Walsh D.A."/>
            <person name="Denef V.J."/>
            <person name="McMahon K.D."/>
            <person name="Konstantinidis K.T."/>
            <person name="Eloe-Fadrosh E.A."/>
            <person name="Kyrpides N.C."/>
            <person name="Woyke T."/>
        </authorList>
    </citation>
    <scope>NUCLEOTIDE SEQUENCE</scope>
    <source>
        <strain evidence="1">GVMAG-M-3300000115-19</strain>
    </source>
</reference>
<dbReference type="AlphaFoldDB" id="A0A6C0EH10"/>